<dbReference type="RefSeq" id="WP_030261513.1">
    <property type="nucleotide sequence ID" value="NZ_JBHEZZ010000022.1"/>
</dbReference>
<gene>
    <name evidence="4" type="ORF">ACEZDJ_30115</name>
</gene>
<keyword evidence="5" id="KW-1185">Reference proteome</keyword>
<evidence type="ECO:0000313" key="5">
    <source>
        <dbReference type="Proteomes" id="UP001592528"/>
    </source>
</evidence>
<dbReference type="Pfam" id="PF06597">
    <property type="entry name" value="Clostridium_P47"/>
    <property type="match status" value="1"/>
</dbReference>
<comment type="caution">
    <text evidence="4">The sequence shown here is derived from an EMBL/GenBank/DDBJ whole genome shotgun (WGS) entry which is preliminary data.</text>
</comment>
<dbReference type="InterPro" id="IPR010567">
    <property type="entry name" value="OrfX2/OrfX3/P47"/>
</dbReference>
<evidence type="ECO:0000256" key="1">
    <source>
        <dbReference type="ARBA" id="ARBA00023026"/>
    </source>
</evidence>
<dbReference type="Proteomes" id="UP001592528">
    <property type="component" value="Unassembled WGS sequence"/>
</dbReference>
<protein>
    <submittedName>
        <fullName evidence="4">TULIP family P47-like protein</fullName>
    </submittedName>
</protein>
<dbReference type="EMBL" id="JBHEZZ010000022">
    <property type="protein sequence ID" value="MFC1405551.1"/>
    <property type="molecule type" value="Genomic_DNA"/>
</dbReference>
<sequence>MATQHYLPHIDEDKVLRISVEHAKAGLEHRPQGTRAVRSSKLLGATATSSVPYNTNGWDTVYAIPLPDVNNAIAVKKSSPTTWSGKLPAGDFNPEIDATGTFGTWSLTTGGSGSIVRMHIPFTATLVYNGMTKPIDGGIAFVEVKLVYLPQPPVAGVTPNDLVVRSTGGSQDDPVVTVSDVTYDSPPMTDSTKNVLEQLLAQWFNANLDSFAHVFATVDLGIDEASGDFSWLNPTQTNYAYIDNASISDALLGVLCMTENRSDHGAVQEIAAGAIPDGARASFNMSQERFMTKMALPSLPAEFPNAPTGTFVLANDDTQILSTSSFNLDAVKVGAINYTPNCTTYKMTLNGDVMETYAYIHTPISPGIDAYCEVTYYSTVELGTKDDGTQSLTWQQVQATDEKTWYTVATWVTITEAVADIILAVIGAVVSGVAVAVERVVCRILVALLCGGVVSAIAAVLEQIPEWIAGSVPDALPSVNALVDGATTPITWANSTEFKLTTVVLNGGLQLGGTPFSS</sequence>
<reference evidence="4 5" key="1">
    <citation type="submission" date="2024-09" db="EMBL/GenBank/DDBJ databases">
        <authorList>
            <person name="Lee S.D."/>
        </authorList>
    </citation>
    <scope>NUCLEOTIDE SEQUENCE [LARGE SCALE GENOMIC DNA]</scope>
    <source>
        <strain evidence="4 5">N1-5</strain>
    </source>
</reference>
<organism evidence="4 5">
    <name type="scientific">Streptacidiphilus cavernicola</name>
    <dbReference type="NCBI Taxonomy" id="3342716"/>
    <lineage>
        <taxon>Bacteria</taxon>
        <taxon>Bacillati</taxon>
        <taxon>Actinomycetota</taxon>
        <taxon>Actinomycetes</taxon>
        <taxon>Kitasatosporales</taxon>
        <taxon>Streptomycetaceae</taxon>
        <taxon>Streptacidiphilus</taxon>
    </lineage>
</organism>
<evidence type="ECO:0000313" key="4">
    <source>
        <dbReference type="EMBL" id="MFC1405551.1"/>
    </source>
</evidence>
<feature type="domain" description="Protein OrfX2/OrfX3/P47" evidence="3">
    <location>
        <begin position="55"/>
        <end position="513"/>
    </location>
</feature>
<proteinExistence type="inferred from homology"/>
<evidence type="ECO:0000259" key="3">
    <source>
        <dbReference type="Pfam" id="PF06597"/>
    </source>
</evidence>
<name>A0ABV6UVS9_9ACTN</name>
<keyword evidence="1" id="KW-0843">Virulence</keyword>
<evidence type="ECO:0000256" key="2">
    <source>
        <dbReference type="ARBA" id="ARBA00035010"/>
    </source>
</evidence>
<comment type="similarity">
    <text evidence="2">Belongs to the TULIP P47 family.</text>
</comment>
<accession>A0ABV6UVS9</accession>